<dbReference type="GO" id="GO:0000287">
    <property type="term" value="F:magnesium ion binding"/>
    <property type="evidence" value="ECO:0007669"/>
    <property type="project" value="InterPro"/>
</dbReference>
<dbReference type="InterPro" id="IPR008278">
    <property type="entry name" value="4-PPantetheinyl_Trfase_dom"/>
</dbReference>
<dbReference type="InterPro" id="IPR037143">
    <property type="entry name" value="4-PPantetheinyl_Trfase_dom_sf"/>
</dbReference>
<dbReference type="Gene3D" id="3.90.470.20">
    <property type="entry name" value="4'-phosphopantetheinyl transferase domain"/>
    <property type="match status" value="1"/>
</dbReference>
<organism evidence="3 4">
    <name type="scientific">Mixta intestinalis</name>
    <dbReference type="NCBI Taxonomy" id="1615494"/>
    <lineage>
        <taxon>Bacteria</taxon>
        <taxon>Pseudomonadati</taxon>
        <taxon>Pseudomonadota</taxon>
        <taxon>Gammaproteobacteria</taxon>
        <taxon>Enterobacterales</taxon>
        <taxon>Erwiniaceae</taxon>
        <taxon>Mixta</taxon>
    </lineage>
</organism>
<keyword evidence="1" id="KW-0808">Transferase</keyword>
<dbReference type="KEGG" id="mint:C7M51_04370"/>
<dbReference type="Proteomes" id="UP000464053">
    <property type="component" value="Plasmid unnamed1"/>
</dbReference>
<geneLocation type="plasmid" evidence="3 4">
    <name>unnamed1</name>
</geneLocation>
<keyword evidence="4" id="KW-1185">Reference proteome</keyword>
<keyword evidence="3" id="KW-0614">Plasmid</keyword>
<dbReference type="GO" id="GO:0008897">
    <property type="term" value="F:holo-[acyl-carrier-protein] synthase activity"/>
    <property type="evidence" value="ECO:0007669"/>
    <property type="project" value="InterPro"/>
</dbReference>
<evidence type="ECO:0000256" key="1">
    <source>
        <dbReference type="ARBA" id="ARBA00022679"/>
    </source>
</evidence>
<proteinExistence type="predicted"/>
<accession>A0A6P1Q7F0</accession>
<reference evidence="3 4" key="1">
    <citation type="submission" date="2018-03" db="EMBL/GenBank/DDBJ databases">
        <title>Pantoea intestinalis SRCM103226 isolated form the mealworm.</title>
        <authorList>
            <person name="Jeong D.-Y."/>
            <person name="Kim J.W."/>
        </authorList>
    </citation>
    <scope>NUCLEOTIDE SEQUENCE [LARGE SCALE GENOMIC DNA]</scope>
    <source>
        <strain evidence="3 4">SRCM103226</strain>
        <plasmid evidence="3 4">unnamed1</plasmid>
    </source>
</reference>
<evidence type="ECO:0000259" key="2">
    <source>
        <dbReference type="Pfam" id="PF01648"/>
    </source>
</evidence>
<dbReference type="EMBL" id="CP028272">
    <property type="protein sequence ID" value="QHM74009.1"/>
    <property type="molecule type" value="Genomic_DNA"/>
</dbReference>
<sequence length="257" mass="29285">MSPAPFLCCLNRQWKYSDMSDSPWLTRSGYLSLSHGIILWRAHYDPLGQVEETAVMTEALLQAGLIDSTPRRRREFICGRQLLMYALKLTHPPGRLPSGAPDISAGYGASLSHSGDSIVMISGPDDFLYGVDIEPLLNFRSFPAVVNRMATQAEATWFYGLAEEEKSRAATLLFSAKETLLKMVSGLNPSRISFRALRSVRLPEKGQWRFSVPYSIHKRCEVVVYYKFSKDDVITWTFLHREGRLPCERNFTFYVMR</sequence>
<feature type="domain" description="4'-phosphopantetheinyl transferase" evidence="2">
    <location>
        <begin position="130"/>
        <end position="206"/>
    </location>
</feature>
<dbReference type="AlphaFoldDB" id="A0A6P1Q7F0"/>
<protein>
    <recommendedName>
        <fullName evidence="2">4'-phosphopantetheinyl transferase domain-containing protein</fullName>
    </recommendedName>
</protein>
<evidence type="ECO:0000313" key="4">
    <source>
        <dbReference type="Proteomes" id="UP000464053"/>
    </source>
</evidence>
<gene>
    <name evidence="3" type="ORF">C7M51_04370</name>
</gene>
<evidence type="ECO:0000313" key="3">
    <source>
        <dbReference type="EMBL" id="QHM74009.1"/>
    </source>
</evidence>
<dbReference type="SUPFAM" id="SSF56214">
    <property type="entry name" value="4'-phosphopantetheinyl transferase"/>
    <property type="match status" value="1"/>
</dbReference>
<name>A0A6P1Q7F0_9GAMM</name>
<dbReference type="Pfam" id="PF01648">
    <property type="entry name" value="ACPS"/>
    <property type="match status" value="1"/>
</dbReference>